<dbReference type="EMBL" id="RSCM01000002">
    <property type="protein sequence ID" value="RUS98786.1"/>
    <property type="molecule type" value="Genomic_DNA"/>
</dbReference>
<dbReference type="RefSeq" id="WP_127052383.1">
    <property type="nucleotide sequence ID" value="NZ_RSCM01000002.1"/>
</dbReference>
<evidence type="ECO:0000256" key="2">
    <source>
        <dbReference type="ARBA" id="ARBA00022737"/>
    </source>
</evidence>
<dbReference type="InterPro" id="IPR001451">
    <property type="entry name" value="Hexapep"/>
</dbReference>
<dbReference type="GO" id="GO:0031470">
    <property type="term" value="C:carboxysome"/>
    <property type="evidence" value="ECO:0007669"/>
    <property type="project" value="UniProtKB-ARBA"/>
</dbReference>
<accession>A0A3S1CBR3</accession>
<dbReference type="CDD" id="cd04647">
    <property type="entry name" value="LbH_MAT_like"/>
    <property type="match status" value="1"/>
</dbReference>
<keyword evidence="2" id="KW-0677">Repeat</keyword>
<gene>
    <name evidence="3" type="ORF">DSM107003_08050</name>
</gene>
<evidence type="ECO:0000313" key="4">
    <source>
        <dbReference type="Proteomes" id="UP000276103"/>
    </source>
</evidence>
<dbReference type="OrthoDB" id="9815592at2"/>
<dbReference type="Proteomes" id="UP000276103">
    <property type="component" value="Unassembled WGS sequence"/>
</dbReference>
<dbReference type="Pfam" id="PF00132">
    <property type="entry name" value="Hexapep"/>
    <property type="match status" value="1"/>
</dbReference>
<reference evidence="3 4" key="1">
    <citation type="journal article" date="2019" name="Genome Biol. Evol.">
        <title>Day and night: Metabolic profiles and evolutionary relationships of six axenic non-marine cyanobacteria.</title>
        <authorList>
            <person name="Will S.E."/>
            <person name="Henke P."/>
            <person name="Boedeker C."/>
            <person name="Huang S."/>
            <person name="Brinkmann H."/>
            <person name="Rohde M."/>
            <person name="Jarek M."/>
            <person name="Friedl T."/>
            <person name="Seufert S."/>
            <person name="Schumacher M."/>
            <person name="Overmann J."/>
            <person name="Neumann-Schaal M."/>
            <person name="Petersen J."/>
        </authorList>
    </citation>
    <scope>NUCLEOTIDE SEQUENCE [LARGE SCALE GENOMIC DNA]</scope>
    <source>
        <strain evidence="3 4">SAG 1403-4b</strain>
    </source>
</reference>
<proteinExistence type="predicted"/>
<sequence>MLSKKIREIIIPIRVKFFQKINEYLLESQKHTLMQQLKSYGDECHFYVPLYISKPSNLEIGNAVSIGTYVHMWCQGGIKIGNRVLIGSHTAITSVTHDYEQEDMRKNTILQPVVIEDDVWIGTHSVILPGVNIGKGSVIGANSVVTKDIEPYSIVFGSPAKHYKYRDSKECNQI</sequence>
<dbReference type="PANTHER" id="PTHR23416">
    <property type="entry name" value="SIALIC ACID SYNTHASE-RELATED"/>
    <property type="match status" value="1"/>
</dbReference>
<protein>
    <recommendedName>
        <fullName evidence="5">Acetyltransferase</fullName>
    </recommendedName>
</protein>
<dbReference type="AlphaFoldDB" id="A0A3S1CBR3"/>
<dbReference type="GO" id="GO:0016740">
    <property type="term" value="F:transferase activity"/>
    <property type="evidence" value="ECO:0007669"/>
    <property type="project" value="UniProtKB-KW"/>
</dbReference>
<dbReference type="PROSITE" id="PS00101">
    <property type="entry name" value="HEXAPEP_TRANSFERASES"/>
    <property type="match status" value="1"/>
</dbReference>
<evidence type="ECO:0008006" key="5">
    <source>
        <dbReference type="Google" id="ProtNLM"/>
    </source>
</evidence>
<dbReference type="InterPro" id="IPR051159">
    <property type="entry name" value="Hexapeptide_acetyltransf"/>
</dbReference>
<keyword evidence="1" id="KW-0808">Transferase</keyword>
<dbReference type="InterPro" id="IPR011004">
    <property type="entry name" value="Trimer_LpxA-like_sf"/>
</dbReference>
<dbReference type="GO" id="GO:0043886">
    <property type="term" value="F:structural constituent of carboxysome shell"/>
    <property type="evidence" value="ECO:0007669"/>
    <property type="project" value="UniProtKB-ARBA"/>
</dbReference>
<comment type="caution">
    <text evidence="3">The sequence shown here is derived from an EMBL/GenBank/DDBJ whole genome shotgun (WGS) entry which is preliminary data.</text>
</comment>
<evidence type="ECO:0000313" key="3">
    <source>
        <dbReference type="EMBL" id="RUS98786.1"/>
    </source>
</evidence>
<dbReference type="InterPro" id="IPR018357">
    <property type="entry name" value="Hexapep_transf_CS"/>
</dbReference>
<dbReference type="Gene3D" id="2.160.10.10">
    <property type="entry name" value="Hexapeptide repeat proteins"/>
    <property type="match status" value="1"/>
</dbReference>
<evidence type="ECO:0000256" key="1">
    <source>
        <dbReference type="ARBA" id="ARBA00022679"/>
    </source>
</evidence>
<name>A0A3S1CBR3_ANAVA</name>
<keyword evidence="4" id="KW-1185">Reference proteome</keyword>
<organism evidence="3 4">
    <name type="scientific">Trichormus variabilis SAG 1403-4b</name>
    <dbReference type="NCBI Taxonomy" id="447716"/>
    <lineage>
        <taxon>Bacteria</taxon>
        <taxon>Bacillati</taxon>
        <taxon>Cyanobacteriota</taxon>
        <taxon>Cyanophyceae</taxon>
        <taxon>Nostocales</taxon>
        <taxon>Nostocaceae</taxon>
        <taxon>Trichormus</taxon>
    </lineage>
</organism>
<dbReference type="SUPFAM" id="SSF51161">
    <property type="entry name" value="Trimeric LpxA-like enzymes"/>
    <property type="match status" value="1"/>
</dbReference>